<organism evidence="1 2">
    <name type="scientific">Zestosphaera tikiterensis</name>
    <dbReference type="NCBI Taxonomy" id="1973259"/>
    <lineage>
        <taxon>Archaea</taxon>
        <taxon>Thermoproteota</taxon>
        <taxon>Thermoprotei</taxon>
        <taxon>Desulfurococcales</taxon>
        <taxon>Desulfurococcaceae</taxon>
        <taxon>Zestosphaera</taxon>
    </lineage>
</organism>
<evidence type="ECO:0000313" key="1">
    <source>
        <dbReference type="EMBL" id="PUA31333.1"/>
    </source>
</evidence>
<dbReference type="AlphaFoldDB" id="A0A2R7Y1K2"/>
<protein>
    <submittedName>
        <fullName evidence="1">Uncharacterized protein</fullName>
    </submittedName>
</protein>
<comment type="caution">
    <text evidence="1">The sequence shown here is derived from an EMBL/GenBank/DDBJ whole genome shotgun (WGS) entry which is preliminary data.</text>
</comment>
<dbReference type="EMBL" id="NBVN01000014">
    <property type="protein sequence ID" value="PUA31333.1"/>
    <property type="molecule type" value="Genomic_DNA"/>
</dbReference>
<evidence type="ECO:0000313" key="2">
    <source>
        <dbReference type="Proteomes" id="UP000244093"/>
    </source>
</evidence>
<accession>A0A2R7Y1K2</accession>
<reference evidence="1" key="2">
    <citation type="journal article" date="2018" name="Syst. Appl. Microbiol.">
        <title>A new symbiotic nanoarchaeote (Candidatus Nanoclepta minutus) and its host (Zestosphaera tikiterensis gen. nov., sp. nov.) from a New Zealand hot spring.</title>
        <authorList>
            <person name="St John E."/>
            <person name="Liu Y."/>
            <person name="Podar M."/>
            <person name="Stott M.B."/>
            <person name="Meneghin J."/>
            <person name="Chen Z."/>
            <person name="Lagutin K."/>
            <person name="Mitchell K."/>
            <person name="Reysenbach A.L."/>
        </authorList>
    </citation>
    <scope>NUCLEOTIDE SEQUENCE [LARGE SCALE GENOMIC DNA]</scope>
    <source>
        <strain evidence="1">NZ3</strain>
    </source>
</reference>
<name>A0A2R7Y1K2_9CREN</name>
<gene>
    <name evidence="1" type="ORF">B7O98_09505</name>
</gene>
<proteinExistence type="predicted"/>
<reference evidence="1" key="1">
    <citation type="submission" date="2017-04" db="EMBL/GenBank/DDBJ databases">
        <authorList>
            <person name="Afonso C.L."/>
            <person name="Miller P.J."/>
            <person name="Scott M.A."/>
            <person name="Spackman E."/>
            <person name="Goraichik I."/>
            <person name="Dimitrov K.M."/>
            <person name="Suarez D.L."/>
            <person name="Swayne D.E."/>
        </authorList>
    </citation>
    <scope>NUCLEOTIDE SEQUENCE</scope>
    <source>
        <strain evidence="1">NZ3</strain>
    </source>
</reference>
<sequence>MGLRGAKSLLTPYGDFSLRCVKVGSGVRVEVSRLVDELKKVLNEAGVYSYVADVGIAESVVLKIDADVRVTTVEGFRDAVRRVAEGLKIIAEIERVMRRAGVFNSVKVSNVWVGSSLQVYIHVFKDLNNGDWDLRALTVDCDVGERLSLGSVEYKVVKDGCEEFPVKRKVESIAELCAGVEEVLKLI</sequence>
<dbReference type="Proteomes" id="UP000244093">
    <property type="component" value="Unassembled WGS sequence"/>
</dbReference>